<evidence type="ECO:0000256" key="7">
    <source>
        <dbReference type="ARBA" id="ARBA00022679"/>
    </source>
</evidence>
<dbReference type="InterPro" id="IPR013785">
    <property type="entry name" value="Aldolase_TIM"/>
</dbReference>
<dbReference type="GO" id="GO:0004516">
    <property type="term" value="F:nicotinate phosphoribosyltransferase activity"/>
    <property type="evidence" value="ECO:0007669"/>
    <property type="project" value="UniProtKB-UniRule"/>
</dbReference>
<dbReference type="NCBIfam" id="NF006695">
    <property type="entry name" value="PRK09243.1-2"/>
    <property type="match status" value="1"/>
</dbReference>
<evidence type="ECO:0000313" key="14">
    <source>
        <dbReference type="Proteomes" id="UP000190423"/>
    </source>
</evidence>
<dbReference type="InterPro" id="IPR007229">
    <property type="entry name" value="Nic_PRibTrfase-Fam"/>
</dbReference>
<dbReference type="GO" id="GO:0034355">
    <property type="term" value="P:NAD+ biosynthetic process via the salvage pathway"/>
    <property type="evidence" value="ECO:0007669"/>
    <property type="project" value="TreeGrafter"/>
</dbReference>
<dbReference type="InterPro" id="IPR006405">
    <property type="entry name" value="Nic_PRibTrfase_pncB"/>
</dbReference>
<dbReference type="SUPFAM" id="SSF51690">
    <property type="entry name" value="Nicotinate/Quinolinate PRTase C-terminal domain-like"/>
    <property type="match status" value="1"/>
</dbReference>
<dbReference type="NCBIfam" id="TIGR01513">
    <property type="entry name" value="NAPRTase_put"/>
    <property type="match status" value="1"/>
</dbReference>
<dbReference type="GeneID" id="78316926"/>
<dbReference type="OrthoDB" id="9770610at2"/>
<evidence type="ECO:0000256" key="8">
    <source>
        <dbReference type="ARBA" id="ARBA00048668"/>
    </source>
</evidence>
<dbReference type="EMBL" id="FUWG01000012">
    <property type="protein sequence ID" value="SJZ55967.1"/>
    <property type="molecule type" value="Genomic_DNA"/>
</dbReference>
<evidence type="ECO:0000259" key="12">
    <source>
        <dbReference type="Pfam" id="PF17956"/>
    </source>
</evidence>
<keyword evidence="7 9" id="KW-0808">Transferase</keyword>
<gene>
    <name evidence="13" type="ORF">SAMN02745149_01642</name>
</gene>
<keyword evidence="4" id="KW-0597">Phosphoprotein</keyword>
<dbReference type="Pfam" id="PF04095">
    <property type="entry name" value="NAPRTase"/>
    <property type="match status" value="1"/>
</dbReference>
<proteinExistence type="inferred from homology"/>
<protein>
    <recommendedName>
        <fullName evidence="3 9">Nicotinate phosphoribosyltransferase</fullName>
        <ecNumber evidence="3 9">6.3.4.21</ecNumber>
    </recommendedName>
</protein>
<comment type="function">
    <text evidence="9">Catalyzes the first step in the biosynthesis of NAD from nicotinic acid, the ATP-dependent synthesis of beta-nicotinate D-ribonucleotide from nicotinate and 5-phospho-D-ribose 1-phosphate.</text>
</comment>
<dbReference type="Gene3D" id="3.20.140.10">
    <property type="entry name" value="nicotinate phosphoribosyltransferase"/>
    <property type="match status" value="1"/>
</dbReference>
<dbReference type="Proteomes" id="UP000190423">
    <property type="component" value="Unassembled WGS sequence"/>
</dbReference>
<comment type="pathway">
    <text evidence="1 9">Cofactor biosynthesis; NAD(+) biosynthesis; nicotinate D-ribonucleotide from nicotinate: step 1/1.</text>
</comment>
<keyword evidence="13" id="KW-0328">Glycosyltransferase</keyword>
<keyword evidence="14" id="KW-1185">Reference proteome</keyword>
<accession>A0A1T4LMY2</accession>
<dbReference type="InterPro" id="IPR041525">
    <property type="entry name" value="N/Namide_PRibTrfase"/>
</dbReference>
<evidence type="ECO:0000256" key="4">
    <source>
        <dbReference type="ARBA" id="ARBA00022553"/>
    </source>
</evidence>
<reference evidence="13 14" key="1">
    <citation type="submission" date="2017-02" db="EMBL/GenBank/DDBJ databases">
        <authorList>
            <person name="Peterson S.W."/>
        </authorList>
    </citation>
    <scope>NUCLEOTIDE SEQUENCE [LARGE SCALE GENOMIC DNA]</scope>
    <source>
        <strain evidence="13 14">ATCC BAA-908</strain>
    </source>
</reference>
<dbReference type="InterPro" id="IPR041619">
    <property type="entry name" value="NAPRTase_C"/>
</dbReference>
<dbReference type="PANTHER" id="PTHR11098:SF1">
    <property type="entry name" value="NICOTINATE PHOSPHORIBOSYLTRANSFERASE"/>
    <property type="match status" value="1"/>
</dbReference>
<dbReference type="FunFam" id="3.20.20.70:FF:000076">
    <property type="entry name" value="Nicotinate phosphoribosyltransferase"/>
    <property type="match status" value="1"/>
</dbReference>
<dbReference type="UniPathway" id="UPA00253">
    <property type="reaction ID" value="UER00457"/>
</dbReference>
<evidence type="ECO:0000313" key="13">
    <source>
        <dbReference type="EMBL" id="SJZ55967.1"/>
    </source>
</evidence>
<dbReference type="EC" id="6.3.4.21" evidence="3 9"/>
<keyword evidence="6 9" id="KW-0662">Pyridine nucleotide biosynthesis</keyword>
<dbReference type="InterPro" id="IPR036068">
    <property type="entry name" value="Nicotinate_pribotase-like_C"/>
</dbReference>
<comment type="catalytic activity">
    <reaction evidence="8 9">
        <text>5-phospho-alpha-D-ribose 1-diphosphate + nicotinate + ATP + H2O = nicotinate beta-D-ribonucleotide + ADP + phosphate + diphosphate</text>
        <dbReference type="Rhea" id="RHEA:36163"/>
        <dbReference type="ChEBI" id="CHEBI:15377"/>
        <dbReference type="ChEBI" id="CHEBI:30616"/>
        <dbReference type="ChEBI" id="CHEBI:32544"/>
        <dbReference type="ChEBI" id="CHEBI:33019"/>
        <dbReference type="ChEBI" id="CHEBI:43474"/>
        <dbReference type="ChEBI" id="CHEBI:57502"/>
        <dbReference type="ChEBI" id="CHEBI:58017"/>
        <dbReference type="ChEBI" id="CHEBI:456216"/>
        <dbReference type="EC" id="6.3.4.21"/>
    </reaction>
</comment>
<dbReference type="NCBIfam" id="NF009131">
    <property type="entry name" value="PRK12484.1"/>
    <property type="match status" value="1"/>
</dbReference>
<name>A0A1T4LMY2_TREPO</name>
<evidence type="ECO:0000256" key="6">
    <source>
        <dbReference type="ARBA" id="ARBA00022642"/>
    </source>
</evidence>
<dbReference type="CDD" id="cd01570">
    <property type="entry name" value="NAPRTase_A"/>
    <property type="match status" value="1"/>
</dbReference>
<feature type="domain" description="Nicotinate phosphoribosyltransferase N-terminal" evidence="11">
    <location>
        <begin position="11"/>
        <end position="134"/>
    </location>
</feature>
<organism evidence="13 14">
    <name type="scientific">Treponema porcinum</name>
    <dbReference type="NCBI Taxonomy" id="261392"/>
    <lineage>
        <taxon>Bacteria</taxon>
        <taxon>Pseudomonadati</taxon>
        <taxon>Spirochaetota</taxon>
        <taxon>Spirochaetia</taxon>
        <taxon>Spirochaetales</taxon>
        <taxon>Treponemataceae</taxon>
        <taxon>Treponema</taxon>
    </lineage>
</organism>
<evidence type="ECO:0000259" key="10">
    <source>
        <dbReference type="Pfam" id="PF04095"/>
    </source>
</evidence>
<dbReference type="RefSeq" id="WP_078933545.1">
    <property type="nucleotide sequence ID" value="NZ_FUWG01000012.1"/>
</dbReference>
<dbReference type="Pfam" id="PF17767">
    <property type="entry name" value="NAPRTase_N"/>
    <property type="match status" value="1"/>
</dbReference>
<dbReference type="InterPro" id="IPR040727">
    <property type="entry name" value="NAPRTase_N"/>
</dbReference>
<dbReference type="AlphaFoldDB" id="A0A1T4LMY2"/>
<comment type="similarity">
    <text evidence="2 9">Belongs to the NAPRTase family.</text>
</comment>
<evidence type="ECO:0000256" key="2">
    <source>
        <dbReference type="ARBA" id="ARBA00010897"/>
    </source>
</evidence>
<evidence type="ECO:0000259" key="11">
    <source>
        <dbReference type="Pfam" id="PF17767"/>
    </source>
</evidence>
<feature type="domain" description="Nicotinate/nicotinamide phosphoribosyltransferase" evidence="10">
    <location>
        <begin position="155"/>
        <end position="281"/>
    </location>
</feature>
<dbReference type="STRING" id="261392.SAMN02745149_01642"/>
<dbReference type="GO" id="GO:0005829">
    <property type="term" value="C:cytosol"/>
    <property type="evidence" value="ECO:0007669"/>
    <property type="project" value="TreeGrafter"/>
</dbReference>
<comment type="PTM">
    <text evidence="9">Transiently phosphorylated on a His residue during the reaction cycle. Phosphorylation strongly increases the affinity for substrates and increases the rate of nicotinate D-ribonucleotide production. Dephosphorylation regenerates the low-affinity form of the enzyme, leading to product release.</text>
</comment>
<evidence type="ECO:0000256" key="3">
    <source>
        <dbReference type="ARBA" id="ARBA00013236"/>
    </source>
</evidence>
<dbReference type="SUPFAM" id="SSF54675">
    <property type="entry name" value="Nicotinate/Quinolinate PRTase N-terminal domain-like"/>
    <property type="match status" value="1"/>
</dbReference>
<dbReference type="Pfam" id="PF17956">
    <property type="entry name" value="NAPRTase_C"/>
    <property type="match status" value="1"/>
</dbReference>
<dbReference type="Gene3D" id="3.20.20.70">
    <property type="entry name" value="Aldolase class I"/>
    <property type="match status" value="1"/>
</dbReference>
<evidence type="ECO:0000256" key="5">
    <source>
        <dbReference type="ARBA" id="ARBA00022598"/>
    </source>
</evidence>
<dbReference type="PIRSF" id="PIRSF000484">
    <property type="entry name" value="NAPRT"/>
    <property type="match status" value="1"/>
</dbReference>
<feature type="domain" description="Nicotinate phosphoribosyltransferase C-terminal" evidence="12">
    <location>
        <begin position="363"/>
        <end position="475"/>
    </location>
</feature>
<keyword evidence="5 9" id="KW-0436">Ligase</keyword>
<dbReference type="GO" id="GO:0047280">
    <property type="term" value="F:nicotinamide phosphoribosyltransferase activity"/>
    <property type="evidence" value="ECO:0007669"/>
    <property type="project" value="UniProtKB-ARBA"/>
</dbReference>
<dbReference type="PANTHER" id="PTHR11098">
    <property type="entry name" value="NICOTINATE PHOSPHORIBOSYLTRANSFERASE"/>
    <property type="match status" value="1"/>
</dbReference>
<evidence type="ECO:0000256" key="9">
    <source>
        <dbReference type="RuleBase" id="RU365100"/>
    </source>
</evidence>
<sequence length="484" mass="54437">MNKSYFCSNALFTDFYELTMAQGYWKAQMNQEVVFDMFFRRNPFNGGFSVLAGNETLIDSITEFHFEDDDIAFLKEQGIFEQGFLDYLKTFRFTGDLYTMDEGTVIFPQEPLVRIHANLIEAQILEGLILNIVNFQSLIATKTARVWLASKGAPIMEFGLRRAQGPDGAMSATRAAFIGGAAGTSNTLAGKLYGIPVMGTMAHSWIMSHSSELEAFREYAKIYPQNSVFLIDTYDTLKSGIKNAITAGAELVEKGYNFGVRLDSGDISYLTREVRKELDKAGFPQAKISVSNELTEEIISTLVAGNAPIDSWGVGTHMVTGGNESSFTGVYKLAARHDKDTDKMIPAMKFSDNPAKTTNPGIKNVFRLYDDNGNAAADILALEGETLECGKEYRFYHPMVDYRQFSYKASQIEPLLKKRLEKGKRLSPRINDSEQLRLSRETMQKQLASFDESYKRILNPHIYKVSITEKLKELKVDFINKNLK</sequence>
<evidence type="ECO:0000256" key="1">
    <source>
        <dbReference type="ARBA" id="ARBA00004952"/>
    </source>
</evidence>